<dbReference type="CDD" id="cd00688">
    <property type="entry name" value="ISOPREN_C2_like"/>
    <property type="match status" value="1"/>
</dbReference>
<comment type="caution">
    <text evidence="1">The sequence shown here is derived from an EMBL/GenBank/DDBJ whole genome shotgun (WGS) entry which is preliminary data.</text>
</comment>
<keyword evidence="2" id="KW-1185">Reference proteome</keyword>
<proteinExistence type="predicted"/>
<dbReference type="SUPFAM" id="SSF48239">
    <property type="entry name" value="Terpenoid cyclases/Protein prenyltransferases"/>
    <property type="match status" value="1"/>
</dbReference>
<dbReference type="InterPro" id="IPR008930">
    <property type="entry name" value="Terpenoid_cyclase/PrenylTrfase"/>
</dbReference>
<reference evidence="1 2" key="1">
    <citation type="submission" date="2019-09" db="EMBL/GenBank/DDBJ databases">
        <title>Actinomadura physcomitrii sp. nov., a novel actinomycete isolated from moss [Physcomitrium sphaericum (Ludw) Fuernr].</title>
        <authorList>
            <person name="Zhuang X."/>
            <person name="Liu C."/>
        </authorList>
    </citation>
    <scope>NUCLEOTIDE SEQUENCE [LARGE SCALE GENOMIC DNA]</scope>
    <source>
        <strain evidence="1 2">HMC1</strain>
    </source>
</reference>
<dbReference type="Gene3D" id="1.50.10.20">
    <property type="match status" value="1"/>
</dbReference>
<sequence>MWCAKWIEPSSRRGADSWRNGNISPRERATVTNLPITPIAAEAATPEPAPRATGPPVIDTAVLGARLNECLDVLRDSYTTNPLPGVGGGWYHELTRPEPGTTATALGLLAFVEAGRSFEHFDECLAYLTSRQISSSDPLKDGGWSTKTSLGMPVVEATAWIARFLARARCDLRPDAPDIGRAYRWLVRNQNPDGGWGSLRNSPSRIWLTCLALRALTQLNPYDPAIERGIEWLTADRTAHRPAWGPTPNAQPTVTHTAFVLLTLAEARPGYRDDRLLAAYDWLRGNFDAGDEHIWIETYNVSPSGPGSKPVWRLALWHHGLPIALSALLRDPRGVPGGLVSRAFRTLADGGAADPPLAGYPGTGRSSLWMLTWRMEALTDLSRLPLAQPGDILHWLPDAMVIQRAHARASPLPALLPRRHRIDLAAQVKRHWTTLLLLGVCLASLVGVITDTWQWRDFWLSVSLPIMLSVIQEAMRRKRPPPPPPNAR</sequence>
<gene>
    <name evidence="1" type="ORF">F8566_43185</name>
</gene>
<organism evidence="1 2">
    <name type="scientific">Actinomadura rudentiformis</name>
    <dbReference type="NCBI Taxonomy" id="359158"/>
    <lineage>
        <taxon>Bacteria</taxon>
        <taxon>Bacillati</taxon>
        <taxon>Actinomycetota</taxon>
        <taxon>Actinomycetes</taxon>
        <taxon>Streptosporangiales</taxon>
        <taxon>Thermomonosporaceae</taxon>
        <taxon>Actinomadura</taxon>
    </lineage>
</organism>
<evidence type="ECO:0000313" key="2">
    <source>
        <dbReference type="Proteomes" id="UP000468735"/>
    </source>
</evidence>
<accession>A0A6H9YLA2</accession>
<dbReference type="OrthoDB" id="9758578at2"/>
<evidence type="ECO:0000313" key="1">
    <source>
        <dbReference type="EMBL" id="KAB2341099.1"/>
    </source>
</evidence>
<dbReference type="AlphaFoldDB" id="A0A6H9YLA2"/>
<dbReference type="EMBL" id="WBMT01000027">
    <property type="protein sequence ID" value="KAB2341099.1"/>
    <property type="molecule type" value="Genomic_DNA"/>
</dbReference>
<dbReference type="Proteomes" id="UP000468735">
    <property type="component" value="Unassembled WGS sequence"/>
</dbReference>
<protein>
    <submittedName>
        <fullName evidence="1">Terpene cyclase/mutase family protein</fullName>
    </submittedName>
</protein>
<name>A0A6H9YLA2_9ACTN</name>